<dbReference type="InterPro" id="IPR036526">
    <property type="entry name" value="C-N_Hydrolase_sf"/>
</dbReference>
<dbReference type="Pfam" id="PF00795">
    <property type="entry name" value="CN_hydrolase"/>
    <property type="match status" value="1"/>
</dbReference>
<dbReference type="RefSeq" id="WP_125715820.1">
    <property type="nucleotide sequence ID" value="NZ_JBHTOP010000022.1"/>
</dbReference>
<dbReference type="InterPro" id="IPR003010">
    <property type="entry name" value="C-N_Hydrolase"/>
</dbReference>
<protein>
    <submittedName>
        <fullName evidence="3">Carbon-nitrogen family hydrolase</fullName>
    </submittedName>
</protein>
<dbReference type="CDD" id="cd07583">
    <property type="entry name" value="nitrilase_5"/>
    <property type="match status" value="1"/>
</dbReference>
<dbReference type="SUPFAM" id="SSF56317">
    <property type="entry name" value="Carbon-nitrogen hydrolase"/>
    <property type="match status" value="1"/>
</dbReference>
<keyword evidence="3" id="KW-0378">Hydrolase</keyword>
<reference evidence="4" key="1">
    <citation type="journal article" date="2019" name="Int. J. Syst. Evol. Microbiol.">
        <title>The Global Catalogue of Microorganisms (GCM) 10K type strain sequencing project: providing services to taxonomists for standard genome sequencing and annotation.</title>
        <authorList>
            <consortium name="The Broad Institute Genomics Platform"/>
            <consortium name="The Broad Institute Genome Sequencing Center for Infectious Disease"/>
            <person name="Wu L."/>
            <person name="Ma J."/>
        </authorList>
    </citation>
    <scope>NUCLEOTIDE SEQUENCE [LARGE SCALE GENOMIC DNA]</scope>
    <source>
        <strain evidence="4">CCM 8896</strain>
    </source>
</reference>
<dbReference type="PANTHER" id="PTHR23088">
    <property type="entry name" value="NITRILASE-RELATED"/>
    <property type="match status" value="1"/>
</dbReference>
<dbReference type="Gene3D" id="3.60.110.10">
    <property type="entry name" value="Carbon-nitrogen hydrolase"/>
    <property type="match status" value="1"/>
</dbReference>
<proteinExistence type="inferred from homology"/>
<evidence type="ECO:0000259" key="2">
    <source>
        <dbReference type="PROSITE" id="PS50263"/>
    </source>
</evidence>
<comment type="similarity">
    <text evidence="1">Belongs to the carbon-nitrogen hydrolase superfamily. NIT1/NIT2 family.</text>
</comment>
<evidence type="ECO:0000313" key="4">
    <source>
        <dbReference type="Proteomes" id="UP001597267"/>
    </source>
</evidence>
<dbReference type="PANTHER" id="PTHR23088:SF27">
    <property type="entry name" value="DEAMINATED GLUTATHIONE AMIDASE"/>
    <property type="match status" value="1"/>
</dbReference>
<feature type="domain" description="CN hydrolase" evidence="2">
    <location>
        <begin position="4"/>
        <end position="240"/>
    </location>
</feature>
<name>A0ABW4J9A4_9LACO</name>
<accession>A0ABW4J9A4</accession>
<dbReference type="PROSITE" id="PS50263">
    <property type="entry name" value="CN_HYDROLASE"/>
    <property type="match status" value="1"/>
</dbReference>
<evidence type="ECO:0000256" key="1">
    <source>
        <dbReference type="ARBA" id="ARBA00010613"/>
    </source>
</evidence>
<dbReference type="GO" id="GO:0016787">
    <property type="term" value="F:hydrolase activity"/>
    <property type="evidence" value="ECO:0007669"/>
    <property type="project" value="UniProtKB-KW"/>
</dbReference>
<keyword evidence="4" id="KW-1185">Reference proteome</keyword>
<gene>
    <name evidence="3" type="ORF">ACFQ5M_08685</name>
</gene>
<dbReference type="EMBL" id="JBHTOP010000022">
    <property type="protein sequence ID" value="MFD1672171.1"/>
    <property type="molecule type" value="Genomic_DNA"/>
</dbReference>
<sequence>MTKLKVALAQMDIAFGAPAQNFEKVAAFVAQAAEQHADIVAFPEMWNTGYALKQLGQLADVNGLETQKKLSQLAKTYHIYIFGGSVAVAADQKFYNTTYVFDNEGQLLSTYQKVHLFGLMHEGDFMAAGQQASHFDVLGVPATNVICYDIRFPEWLRKLSAAGSQLIFVPAEWPSVRTPQWTRLLAARAIENQSFVVAINRVGQDPDNVFGGHSLVLDPLGNELLCLDDQEQLQVVTIDLAEIDKIRGEIPVFEDRRVDLYYD</sequence>
<organism evidence="3 4">
    <name type="scientific">Agrilactobacillus yilanensis</name>
    <dbReference type="NCBI Taxonomy" id="2485997"/>
    <lineage>
        <taxon>Bacteria</taxon>
        <taxon>Bacillati</taxon>
        <taxon>Bacillota</taxon>
        <taxon>Bacilli</taxon>
        <taxon>Lactobacillales</taxon>
        <taxon>Lactobacillaceae</taxon>
        <taxon>Agrilactobacillus</taxon>
    </lineage>
</organism>
<evidence type="ECO:0000313" key="3">
    <source>
        <dbReference type="EMBL" id="MFD1672171.1"/>
    </source>
</evidence>
<comment type="caution">
    <text evidence="3">The sequence shown here is derived from an EMBL/GenBank/DDBJ whole genome shotgun (WGS) entry which is preliminary data.</text>
</comment>
<dbReference type="Proteomes" id="UP001597267">
    <property type="component" value="Unassembled WGS sequence"/>
</dbReference>